<dbReference type="GO" id="GO:0006355">
    <property type="term" value="P:regulation of DNA-templated transcription"/>
    <property type="evidence" value="ECO:0007669"/>
    <property type="project" value="TreeGrafter"/>
</dbReference>
<dbReference type="InterPro" id="IPR029062">
    <property type="entry name" value="Class_I_gatase-like"/>
</dbReference>
<dbReference type="Pfam" id="PF01965">
    <property type="entry name" value="DJ-1_PfpI"/>
    <property type="match status" value="1"/>
</dbReference>
<gene>
    <name evidence="2" type="ORF">SAMN04488244_105183</name>
</gene>
<dbReference type="AlphaFoldDB" id="A0A1H5W9Q1"/>
<protein>
    <submittedName>
        <fullName evidence="2">DJ-1/PfpI family protein</fullName>
    </submittedName>
</protein>
<proteinExistence type="predicted"/>
<dbReference type="PANTHER" id="PTHR43130">
    <property type="entry name" value="ARAC-FAMILY TRANSCRIPTIONAL REGULATOR"/>
    <property type="match status" value="1"/>
</dbReference>
<dbReference type="RefSeq" id="WP_103879685.1">
    <property type="nucleotide sequence ID" value="NZ_FNVG01000005.1"/>
</dbReference>
<reference evidence="3" key="1">
    <citation type="submission" date="2016-10" db="EMBL/GenBank/DDBJ databases">
        <authorList>
            <person name="Varghese N."/>
            <person name="Submissions S."/>
        </authorList>
    </citation>
    <scope>NUCLEOTIDE SEQUENCE [LARGE SCALE GENOMIC DNA]</scope>
    <source>
        <strain evidence="3">CGMCC 1.7062</strain>
    </source>
</reference>
<evidence type="ECO:0000259" key="1">
    <source>
        <dbReference type="Pfam" id="PF01965"/>
    </source>
</evidence>
<dbReference type="OrthoDB" id="9803764at2"/>
<dbReference type="CDD" id="cd03139">
    <property type="entry name" value="GATase1_PfpI_2"/>
    <property type="match status" value="1"/>
</dbReference>
<sequence length="198" mass="21641">MNIGIYIYKDVEVLDFSGPYEVFSTANRFVSESSRLTISLLAESRSIVNARGGLKVEADYSILSHPHLDVVVVPGGVHEPEMNHNIAIDWIGRVAASASIVASVCTGAFLLAKAGVISNHTVTTHWEDQAQLQNMFPELQVMKGIRWVDCGPIITSGGISAGIDMSLRLVEKLLGREVAIKTAKQMEFDWNEQGVVMQ</sequence>
<name>A0A1H5W9Q1_9VIBR</name>
<accession>A0A1H5W9Q1</accession>
<dbReference type="PANTHER" id="PTHR43130:SF14">
    <property type="entry name" value="DJ-1_PFPI DOMAIN-CONTAINING PROTEIN"/>
    <property type="match status" value="1"/>
</dbReference>
<organism evidence="2 3">
    <name type="scientific">Vibrio hangzhouensis</name>
    <dbReference type="NCBI Taxonomy" id="462991"/>
    <lineage>
        <taxon>Bacteria</taxon>
        <taxon>Pseudomonadati</taxon>
        <taxon>Pseudomonadota</taxon>
        <taxon>Gammaproteobacteria</taxon>
        <taxon>Vibrionales</taxon>
        <taxon>Vibrionaceae</taxon>
        <taxon>Vibrio</taxon>
    </lineage>
</organism>
<dbReference type="InterPro" id="IPR002818">
    <property type="entry name" value="DJ-1/PfpI"/>
</dbReference>
<dbReference type="SUPFAM" id="SSF52317">
    <property type="entry name" value="Class I glutamine amidotransferase-like"/>
    <property type="match status" value="1"/>
</dbReference>
<dbReference type="Proteomes" id="UP000236721">
    <property type="component" value="Unassembled WGS sequence"/>
</dbReference>
<keyword evidence="3" id="KW-1185">Reference proteome</keyword>
<dbReference type="InterPro" id="IPR052158">
    <property type="entry name" value="INH-QAR"/>
</dbReference>
<evidence type="ECO:0000313" key="2">
    <source>
        <dbReference type="EMBL" id="SEF96098.1"/>
    </source>
</evidence>
<dbReference type="EMBL" id="FNVG01000005">
    <property type="protein sequence ID" value="SEF96098.1"/>
    <property type="molecule type" value="Genomic_DNA"/>
</dbReference>
<dbReference type="Gene3D" id="3.40.50.880">
    <property type="match status" value="1"/>
</dbReference>
<feature type="domain" description="DJ-1/PfpI" evidence="1">
    <location>
        <begin position="3"/>
        <end position="171"/>
    </location>
</feature>
<evidence type="ECO:0000313" key="3">
    <source>
        <dbReference type="Proteomes" id="UP000236721"/>
    </source>
</evidence>